<dbReference type="EMBL" id="CAADIP010000027">
    <property type="protein sequence ID" value="VFR91485.1"/>
    <property type="molecule type" value="Genomic_DNA"/>
</dbReference>
<organism evidence="8">
    <name type="scientific">plant metagenome</name>
    <dbReference type="NCBI Taxonomy" id="1297885"/>
    <lineage>
        <taxon>unclassified sequences</taxon>
        <taxon>metagenomes</taxon>
        <taxon>organismal metagenomes</taxon>
    </lineage>
</organism>
<dbReference type="EMBL" id="CAADIZ010000003">
    <property type="protein sequence ID" value="VFS21222.1"/>
    <property type="molecule type" value="Genomic_DNA"/>
</dbReference>
<name>A0A484UCX1_9ZZZZ</name>
<dbReference type="PANTHER" id="PTHR32322">
    <property type="entry name" value="INNER MEMBRANE TRANSPORTER"/>
    <property type="match status" value="1"/>
</dbReference>
<feature type="transmembrane region" description="Helical" evidence="5">
    <location>
        <begin position="102"/>
        <end position="122"/>
    </location>
</feature>
<feature type="domain" description="EamA" evidence="6">
    <location>
        <begin position="162"/>
        <end position="295"/>
    </location>
</feature>
<dbReference type="InterPro" id="IPR000620">
    <property type="entry name" value="EamA_dom"/>
</dbReference>
<gene>
    <name evidence="7" type="ORF">BRI6_2494</name>
    <name evidence="8" type="ORF">BRI9_2549</name>
    <name evidence="9" type="ORF">IVO3_2548</name>
    <name evidence="10" type="ORF">RAN7_2523</name>
</gene>
<evidence type="ECO:0000313" key="7">
    <source>
        <dbReference type="EMBL" id="VFR55534.1"/>
    </source>
</evidence>
<dbReference type="GO" id="GO:0016020">
    <property type="term" value="C:membrane"/>
    <property type="evidence" value="ECO:0007669"/>
    <property type="project" value="UniProtKB-SubCell"/>
</dbReference>
<evidence type="ECO:0000259" key="6">
    <source>
        <dbReference type="Pfam" id="PF00892"/>
    </source>
</evidence>
<feature type="domain" description="EamA" evidence="6">
    <location>
        <begin position="18"/>
        <end position="148"/>
    </location>
</feature>
<reference evidence="8" key="1">
    <citation type="submission" date="2019-03" db="EMBL/GenBank/DDBJ databases">
        <authorList>
            <person name="Danneels B."/>
        </authorList>
    </citation>
    <scope>NUCLEOTIDE SEQUENCE</scope>
</reference>
<sequence length="302" mass="31390">MQPASATPAPSLTREFALLFVLATLWGASYSFIKIGVASIPPVTLIAARTLIAGAILLAVMRWQGLRLPTDAATWKRFLFQACLNSVVPFTLIAWAELTVDAGLATILNSTSPIFAFLLTALITRHEVVNGRRVFGVAAGLLGTSLIVGFQALDGLGRELLAQIAVVAATVCYAGAAIFGRSFKGLHPILPAAGSMLCGAAILIPASLVVDHPWTLAPSGASLLALLGLSVFSTALAFVIYFRLVHTLGSIGTTSVAYLRVPIGVGIGVLFLGEQLGATAWIGLVCVVAGVIAMTWPARAKS</sequence>
<proteinExistence type="predicted"/>
<feature type="transmembrane region" description="Helical" evidence="5">
    <location>
        <begin position="12"/>
        <end position="33"/>
    </location>
</feature>
<accession>A0A484UCX1</accession>
<feature type="transmembrane region" description="Helical" evidence="5">
    <location>
        <begin position="279"/>
        <end position="298"/>
    </location>
</feature>
<feature type="transmembrane region" description="Helical" evidence="5">
    <location>
        <begin position="256"/>
        <end position="273"/>
    </location>
</feature>
<evidence type="ECO:0000313" key="10">
    <source>
        <dbReference type="EMBL" id="VFS21222.1"/>
    </source>
</evidence>
<dbReference type="Pfam" id="PF00892">
    <property type="entry name" value="EamA"/>
    <property type="match status" value="2"/>
</dbReference>
<keyword evidence="4 5" id="KW-0472">Membrane</keyword>
<dbReference type="AlphaFoldDB" id="A0A484UCX1"/>
<comment type="subcellular location">
    <subcellularLocation>
        <location evidence="1">Membrane</location>
        <topology evidence="1">Multi-pass membrane protein</topology>
    </subcellularLocation>
</comment>
<protein>
    <submittedName>
        <fullName evidence="8">Permease of the drug/metabolite transporter (DMT) superfamily</fullName>
    </submittedName>
</protein>
<feature type="transmembrane region" description="Helical" evidence="5">
    <location>
        <begin position="134"/>
        <end position="154"/>
    </location>
</feature>
<dbReference type="SUPFAM" id="SSF103481">
    <property type="entry name" value="Multidrug resistance efflux transporter EmrE"/>
    <property type="match status" value="2"/>
</dbReference>
<dbReference type="InterPro" id="IPR050638">
    <property type="entry name" value="AA-Vitamin_Transporters"/>
</dbReference>
<keyword evidence="3 5" id="KW-1133">Transmembrane helix</keyword>
<feature type="transmembrane region" description="Helical" evidence="5">
    <location>
        <begin position="45"/>
        <end position="66"/>
    </location>
</feature>
<keyword evidence="2 5" id="KW-0812">Transmembrane</keyword>
<feature type="transmembrane region" description="Helical" evidence="5">
    <location>
        <begin position="222"/>
        <end position="244"/>
    </location>
</feature>
<dbReference type="PANTHER" id="PTHR32322:SF9">
    <property type="entry name" value="AMINO-ACID METABOLITE EFFLUX PUMP-RELATED"/>
    <property type="match status" value="1"/>
</dbReference>
<evidence type="ECO:0000256" key="3">
    <source>
        <dbReference type="ARBA" id="ARBA00022989"/>
    </source>
</evidence>
<evidence type="ECO:0000256" key="2">
    <source>
        <dbReference type="ARBA" id="ARBA00022692"/>
    </source>
</evidence>
<feature type="transmembrane region" description="Helical" evidence="5">
    <location>
        <begin position="192"/>
        <end position="210"/>
    </location>
</feature>
<evidence type="ECO:0000256" key="5">
    <source>
        <dbReference type="SAM" id="Phobius"/>
    </source>
</evidence>
<dbReference type="EMBL" id="CAADII010000046">
    <property type="protein sequence ID" value="VFR55534.1"/>
    <property type="molecule type" value="Genomic_DNA"/>
</dbReference>
<evidence type="ECO:0000256" key="4">
    <source>
        <dbReference type="ARBA" id="ARBA00023136"/>
    </source>
</evidence>
<dbReference type="EMBL" id="CAADIK010000057">
    <property type="protein sequence ID" value="VFR84557.1"/>
    <property type="molecule type" value="Genomic_DNA"/>
</dbReference>
<feature type="transmembrane region" description="Helical" evidence="5">
    <location>
        <begin position="78"/>
        <end position="96"/>
    </location>
</feature>
<feature type="transmembrane region" description="Helical" evidence="5">
    <location>
        <begin position="160"/>
        <end position="180"/>
    </location>
</feature>
<evidence type="ECO:0000256" key="1">
    <source>
        <dbReference type="ARBA" id="ARBA00004141"/>
    </source>
</evidence>
<dbReference type="InterPro" id="IPR037185">
    <property type="entry name" value="EmrE-like"/>
</dbReference>
<evidence type="ECO:0000313" key="9">
    <source>
        <dbReference type="EMBL" id="VFR91485.1"/>
    </source>
</evidence>
<evidence type="ECO:0000313" key="8">
    <source>
        <dbReference type="EMBL" id="VFR84557.1"/>
    </source>
</evidence>